<evidence type="ECO:0000256" key="2">
    <source>
        <dbReference type="ARBA" id="ARBA00022771"/>
    </source>
</evidence>
<evidence type="ECO:0000313" key="8">
    <source>
        <dbReference type="Proteomes" id="UP000614601"/>
    </source>
</evidence>
<dbReference type="PANTHER" id="PTHR12981">
    <property type="entry name" value="ZINC FINGER PROTEIN-LIKE 1"/>
    <property type="match status" value="1"/>
</dbReference>
<comment type="subcellular location">
    <subcellularLocation>
        <location evidence="5">Membrane</location>
        <topology evidence="5">Single-pass membrane protein</topology>
    </subcellularLocation>
</comment>
<dbReference type="EMBL" id="CAJFDH010000005">
    <property type="protein sequence ID" value="CAD5224763.1"/>
    <property type="molecule type" value="Genomic_DNA"/>
</dbReference>
<dbReference type="Pfam" id="PF25998">
    <property type="entry name" value="U-box_ZFPL1"/>
    <property type="match status" value="1"/>
</dbReference>
<gene>
    <name evidence="7" type="ORF">BOKJ2_LOCUS11241</name>
</gene>
<dbReference type="OrthoDB" id="1916590at2759"/>
<keyword evidence="5" id="KW-0479">Metal-binding</keyword>
<keyword evidence="5" id="KW-0472">Membrane</keyword>
<evidence type="ECO:0000313" key="7">
    <source>
        <dbReference type="EMBL" id="CAD5224763.1"/>
    </source>
</evidence>
<dbReference type="GO" id="GO:0005794">
    <property type="term" value="C:Golgi apparatus"/>
    <property type="evidence" value="ECO:0007669"/>
    <property type="project" value="TreeGrafter"/>
</dbReference>
<keyword evidence="5" id="KW-0812">Transmembrane</keyword>
<keyword evidence="3 5" id="KW-0862">Zinc</keyword>
<sequence length="233" mass="26308">MVSNNLTLQCVVQTYLSWLTDSDYDTKCLLCSEALSAKETVRLKCLHNFHWTCLSTRVGNLPEGTPPTTFKCPSCLDMIFPSANQTSPVIERLREKLSTVNWGRLGLGMEPKAGLDNVLEQKQLPKKTFTVDMSYDTRPSLQTTSRGKQAQLPVEQRPLIQNDSDLNDVKYLKRQSSFRFSRLPKTVKRSLIAMLAIGGIFLVLWVFSGRSSDNESLFDPHANPNIRVEPNNL</sequence>
<dbReference type="SUPFAM" id="SSF57850">
    <property type="entry name" value="RING/U-box"/>
    <property type="match status" value="1"/>
</dbReference>
<organism evidence="7 8">
    <name type="scientific">Bursaphelenchus okinawaensis</name>
    <dbReference type="NCBI Taxonomy" id="465554"/>
    <lineage>
        <taxon>Eukaryota</taxon>
        <taxon>Metazoa</taxon>
        <taxon>Ecdysozoa</taxon>
        <taxon>Nematoda</taxon>
        <taxon>Chromadorea</taxon>
        <taxon>Rhabditida</taxon>
        <taxon>Tylenchina</taxon>
        <taxon>Tylenchomorpha</taxon>
        <taxon>Aphelenchoidea</taxon>
        <taxon>Aphelenchoididae</taxon>
        <taxon>Bursaphelenchus</taxon>
    </lineage>
</organism>
<dbReference type="InterPro" id="IPR001841">
    <property type="entry name" value="Znf_RING"/>
</dbReference>
<dbReference type="InterPro" id="IPR013083">
    <property type="entry name" value="Znf_RING/FYVE/PHD"/>
</dbReference>
<dbReference type="PANTHER" id="PTHR12981:SF0">
    <property type="entry name" value="ZINC FINGER PROTEIN-LIKE 1"/>
    <property type="match status" value="1"/>
</dbReference>
<evidence type="ECO:0000256" key="4">
    <source>
        <dbReference type="PROSITE-ProRule" id="PRU00175"/>
    </source>
</evidence>
<dbReference type="PROSITE" id="PS50089">
    <property type="entry name" value="ZF_RING_2"/>
    <property type="match status" value="1"/>
</dbReference>
<evidence type="ECO:0000256" key="5">
    <source>
        <dbReference type="RuleBase" id="RU369078"/>
    </source>
</evidence>
<dbReference type="Gene3D" id="3.30.40.10">
    <property type="entry name" value="Zinc/RING finger domain, C3HC4 (zinc finger)"/>
    <property type="match status" value="1"/>
</dbReference>
<name>A0A811L8W4_9BILA</name>
<reference evidence="7" key="1">
    <citation type="submission" date="2020-09" db="EMBL/GenBank/DDBJ databases">
        <authorList>
            <person name="Kikuchi T."/>
        </authorList>
    </citation>
    <scope>NUCLEOTIDE SEQUENCE</scope>
    <source>
        <strain evidence="7">SH1</strain>
    </source>
</reference>
<accession>A0A811L8W4</accession>
<dbReference type="InterPro" id="IPR058730">
    <property type="entry name" value="U-box_ZFPL1-like"/>
</dbReference>
<evidence type="ECO:0000256" key="3">
    <source>
        <dbReference type="ARBA" id="ARBA00022833"/>
    </source>
</evidence>
<dbReference type="GO" id="GO:0008270">
    <property type="term" value="F:zinc ion binding"/>
    <property type="evidence" value="ECO:0007669"/>
    <property type="project" value="UniProtKB-UniRule"/>
</dbReference>
<dbReference type="Proteomes" id="UP000614601">
    <property type="component" value="Unassembled WGS sequence"/>
</dbReference>
<dbReference type="Proteomes" id="UP000783686">
    <property type="component" value="Unassembled WGS sequence"/>
</dbReference>
<feature type="transmembrane region" description="Helical" evidence="5">
    <location>
        <begin position="191"/>
        <end position="208"/>
    </location>
</feature>
<comment type="similarity">
    <text evidence="5">Belongs to the ZFPL1 family.</text>
</comment>
<dbReference type="EMBL" id="CAJFCW020000005">
    <property type="protein sequence ID" value="CAG9120172.1"/>
    <property type="molecule type" value="Genomic_DNA"/>
</dbReference>
<dbReference type="AlphaFoldDB" id="A0A811L8W4"/>
<comment type="caution">
    <text evidence="7">The sequence shown here is derived from an EMBL/GenBank/DDBJ whole genome shotgun (WGS) entry which is preliminary data.</text>
</comment>
<keyword evidence="8" id="KW-1185">Reference proteome</keyword>
<protein>
    <recommendedName>
        <fullName evidence="1 5">Zinc finger protein-like 1 homolog</fullName>
    </recommendedName>
</protein>
<feature type="domain" description="RING-type" evidence="6">
    <location>
        <begin position="28"/>
        <end position="75"/>
    </location>
</feature>
<evidence type="ECO:0000259" key="6">
    <source>
        <dbReference type="PROSITE" id="PS50089"/>
    </source>
</evidence>
<keyword evidence="2 4" id="KW-0863">Zinc-finger</keyword>
<dbReference type="GO" id="GO:0016020">
    <property type="term" value="C:membrane"/>
    <property type="evidence" value="ECO:0007669"/>
    <property type="project" value="UniProtKB-SubCell"/>
</dbReference>
<dbReference type="SMART" id="SM00184">
    <property type="entry name" value="RING"/>
    <property type="match status" value="1"/>
</dbReference>
<dbReference type="InterPro" id="IPR039043">
    <property type="entry name" value="ZFPL1"/>
</dbReference>
<evidence type="ECO:0000256" key="1">
    <source>
        <dbReference type="ARBA" id="ARBA00013701"/>
    </source>
</evidence>
<proteinExistence type="inferred from homology"/>
<keyword evidence="5" id="KW-1133">Transmembrane helix</keyword>